<dbReference type="EMBL" id="SIHI01000013">
    <property type="protein sequence ID" value="TWT51523.1"/>
    <property type="molecule type" value="Genomic_DNA"/>
</dbReference>
<dbReference type="RefSeq" id="WP_146511015.1">
    <property type="nucleotide sequence ID" value="NZ_SIHI01000013.1"/>
</dbReference>
<organism evidence="6 7">
    <name type="scientific">Thalassoglobus neptunius</name>
    <dbReference type="NCBI Taxonomy" id="1938619"/>
    <lineage>
        <taxon>Bacteria</taxon>
        <taxon>Pseudomonadati</taxon>
        <taxon>Planctomycetota</taxon>
        <taxon>Planctomycetia</taxon>
        <taxon>Planctomycetales</taxon>
        <taxon>Planctomycetaceae</taxon>
        <taxon>Thalassoglobus</taxon>
    </lineage>
</organism>
<evidence type="ECO:0000256" key="2">
    <source>
        <dbReference type="ARBA" id="ARBA00022692"/>
    </source>
</evidence>
<dbReference type="Pfam" id="PF13564">
    <property type="entry name" value="DoxX_2"/>
    <property type="match status" value="1"/>
</dbReference>
<reference evidence="6 7" key="1">
    <citation type="submission" date="2019-02" db="EMBL/GenBank/DDBJ databases">
        <title>Deep-cultivation of Planctomycetes and their phenomic and genomic characterization uncovers novel biology.</title>
        <authorList>
            <person name="Wiegand S."/>
            <person name="Jogler M."/>
            <person name="Boedeker C."/>
            <person name="Pinto D."/>
            <person name="Vollmers J."/>
            <person name="Rivas-Marin E."/>
            <person name="Kohn T."/>
            <person name="Peeters S.H."/>
            <person name="Heuer A."/>
            <person name="Rast P."/>
            <person name="Oberbeckmann S."/>
            <person name="Bunk B."/>
            <person name="Jeske O."/>
            <person name="Meyerdierks A."/>
            <person name="Storesund J.E."/>
            <person name="Kallscheuer N."/>
            <person name="Luecker S."/>
            <person name="Lage O.M."/>
            <person name="Pohl T."/>
            <person name="Merkel B.J."/>
            <person name="Hornburger P."/>
            <person name="Mueller R.-W."/>
            <person name="Bruemmer F."/>
            <person name="Labrenz M."/>
            <person name="Spormann A.M."/>
            <person name="Op Den Camp H."/>
            <person name="Overmann J."/>
            <person name="Amann R."/>
            <person name="Jetten M.S.M."/>
            <person name="Mascher T."/>
            <person name="Medema M.H."/>
            <person name="Devos D.P."/>
            <person name="Kaster A.-K."/>
            <person name="Ovreas L."/>
            <person name="Rohde M."/>
            <person name="Galperin M.Y."/>
            <person name="Jogler C."/>
        </authorList>
    </citation>
    <scope>NUCLEOTIDE SEQUENCE [LARGE SCALE GENOMIC DNA]</scope>
    <source>
        <strain evidence="6 7">KOR42</strain>
    </source>
</reference>
<comment type="subcellular location">
    <subcellularLocation>
        <location evidence="1">Membrane</location>
        <topology evidence="1">Multi-pass membrane protein</topology>
    </subcellularLocation>
</comment>
<dbReference type="InterPro" id="IPR032808">
    <property type="entry name" value="DoxX"/>
</dbReference>
<evidence type="ECO:0008006" key="8">
    <source>
        <dbReference type="Google" id="ProtNLM"/>
    </source>
</evidence>
<keyword evidence="3 5" id="KW-1133">Transmembrane helix</keyword>
<evidence type="ECO:0000256" key="4">
    <source>
        <dbReference type="ARBA" id="ARBA00023136"/>
    </source>
</evidence>
<proteinExistence type="predicted"/>
<dbReference type="AlphaFoldDB" id="A0A5C5WND2"/>
<sequence length="139" mass="15093">MSSKNLRIVGWVLSILLVAFLVFGSAMGKFTEWEGKAEMFDKLGWEQDVMHTIGIVEVVIAILFLIPHTAFVAAILLAGYLGGATATHVRIEDPFLVPIIIGVVAWIALGLRQPDVFRLAFRGPSASSDQAPTPETDKS</sequence>
<dbReference type="GO" id="GO:0016020">
    <property type="term" value="C:membrane"/>
    <property type="evidence" value="ECO:0007669"/>
    <property type="project" value="UniProtKB-SubCell"/>
</dbReference>
<dbReference type="OrthoDB" id="9811373at2"/>
<accession>A0A5C5WND2</accession>
<evidence type="ECO:0000313" key="7">
    <source>
        <dbReference type="Proteomes" id="UP000317243"/>
    </source>
</evidence>
<comment type="caution">
    <text evidence="6">The sequence shown here is derived from an EMBL/GenBank/DDBJ whole genome shotgun (WGS) entry which is preliminary data.</text>
</comment>
<gene>
    <name evidence="6" type="ORF">KOR42_35710</name>
</gene>
<keyword evidence="2 5" id="KW-0812">Transmembrane</keyword>
<feature type="transmembrane region" description="Helical" evidence="5">
    <location>
        <begin position="52"/>
        <end position="82"/>
    </location>
</feature>
<keyword evidence="4 5" id="KW-0472">Membrane</keyword>
<name>A0A5C5WND2_9PLAN</name>
<evidence type="ECO:0000256" key="1">
    <source>
        <dbReference type="ARBA" id="ARBA00004141"/>
    </source>
</evidence>
<keyword evidence="7" id="KW-1185">Reference proteome</keyword>
<protein>
    <recommendedName>
        <fullName evidence="8">DoxX</fullName>
    </recommendedName>
</protein>
<dbReference type="Proteomes" id="UP000317243">
    <property type="component" value="Unassembled WGS sequence"/>
</dbReference>
<evidence type="ECO:0000256" key="5">
    <source>
        <dbReference type="SAM" id="Phobius"/>
    </source>
</evidence>
<evidence type="ECO:0000256" key="3">
    <source>
        <dbReference type="ARBA" id="ARBA00022989"/>
    </source>
</evidence>
<evidence type="ECO:0000313" key="6">
    <source>
        <dbReference type="EMBL" id="TWT51523.1"/>
    </source>
</evidence>
<feature type="transmembrane region" description="Helical" evidence="5">
    <location>
        <begin position="94"/>
        <end position="111"/>
    </location>
</feature>